<accession>A0A239AXM5</accession>
<keyword evidence="4" id="KW-1185">Reference proteome</keyword>
<feature type="domain" description="Ig-like" evidence="2">
    <location>
        <begin position="384"/>
        <end position="412"/>
    </location>
</feature>
<dbReference type="InterPro" id="IPR013783">
    <property type="entry name" value="Ig-like_fold"/>
</dbReference>
<evidence type="ECO:0000256" key="1">
    <source>
        <dbReference type="SAM" id="SignalP"/>
    </source>
</evidence>
<dbReference type="AlphaFoldDB" id="A0A239AXM5"/>
<keyword evidence="1" id="KW-0732">Signal</keyword>
<gene>
    <name evidence="3" type="ORF">SAMN06264365_108193</name>
</gene>
<organism evidence="3 4">
    <name type="scientific">Actinoplanes regularis</name>
    <dbReference type="NCBI Taxonomy" id="52697"/>
    <lineage>
        <taxon>Bacteria</taxon>
        <taxon>Bacillati</taxon>
        <taxon>Actinomycetota</taxon>
        <taxon>Actinomycetes</taxon>
        <taxon>Micromonosporales</taxon>
        <taxon>Micromonosporaceae</taxon>
        <taxon>Actinoplanes</taxon>
    </lineage>
</organism>
<sequence length="501" mass="54067">MPHTSRRVRVPRLASLTAATVVATLATGVALTSPAHAADAPVLDLGIAAGARISKTVTVEPTLADGTAPAELVLYANNAPVAFDRAAPWALRWNTLDVTHYIVDQDVLVYLAVRDAAGNVTKTDPVTVRVDNYAPISDFPWSSGLPQNKQNSFTGIQEFNLTPRQDAATVAKIELLVGDQVIDTATAAPWTVRWDTSAYSGQVTLHSRTYDDLGNVTTVAQYAFVDRTPPTLAVRFPEVAGFVSVHEPIAVEAYDPASVEKVELLVNGELVRTDRTICCNGLGVVDLAWDPAAGNGPATMTVRAYDTLGNIAEYTRAVTVDNDRPVVTVTPAGTYLRGTFTAGVTNVQDTTGLTYLASHLDNWQVGAHTRKQPWTVQVNSRAVADGRHTLAWDAMDKAGNMTTVRRVVYIDNTAPSVKLTKAPKNKAKLTKTTTFTASASDRYGIARVQLLVNGKVVAADTKAAYTFSLNPKKYGKTFTVQVRAYDRAGNARYTTKLTYRR</sequence>
<dbReference type="Gene3D" id="2.60.40.10">
    <property type="entry name" value="Immunoglobulins"/>
    <property type="match status" value="4"/>
</dbReference>
<feature type="signal peptide" evidence="1">
    <location>
        <begin position="1"/>
        <end position="37"/>
    </location>
</feature>
<reference evidence="3 4" key="1">
    <citation type="submission" date="2017-06" db="EMBL/GenBank/DDBJ databases">
        <authorList>
            <person name="Kim H.J."/>
            <person name="Triplett B.A."/>
        </authorList>
    </citation>
    <scope>NUCLEOTIDE SEQUENCE [LARGE SCALE GENOMIC DNA]</scope>
    <source>
        <strain evidence="3 4">DSM 43151</strain>
    </source>
</reference>
<evidence type="ECO:0000313" key="3">
    <source>
        <dbReference type="EMBL" id="SNS00377.1"/>
    </source>
</evidence>
<feature type="chain" id="PRO_5013212315" evidence="1">
    <location>
        <begin position="38"/>
        <end position="501"/>
    </location>
</feature>
<dbReference type="Proteomes" id="UP000198415">
    <property type="component" value="Unassembled WGS sequence"/>
</dbReference>
<dbReference type="InterPro" id="IPR022038">
    <property type="entry name" value="Ig-like_bact"/>
</dbReference>
<name>A0A239AXM5_9ACTN</name>
<dbReference type="Pfam" id="PF17957">
    <property type="entry name" value="Big_7"/>
    <property type="match status" value="2"/>
</dbReference>
<dbReference type="RefSeq" id="WP_179277227.1">
    <property type="nucleotide sequence ID" value="NZ_BOMU01000050.1"/>
</dbReference>
<dbReference type="EMBL" id="FZNR01000008">
    <property type="protein sequence ID" value="SNS00377.1"/>
    <property type="molecule type" value="Genomic_DNA"/>
</dbReference>
<protein>
    <submittedName>
        <fullName evidence="3">Ig-like domain (Group 3)</fullName>
    </submittedName>
</protein>
<evidence type="ECO:0000259" key="2">
    <source>
        <dbReference type="Pfam" id="PF12245"/>
    </source>
</evidence>
<proteinExistence type="predicted"/>
<dbReference type="Pfam" id="PF12245">
    <property type="entry name" value="Big_3_2"/>
    <property type="match status" value="1"/>
</dbReference>
<dbReference type="GO" id="GO:0005975">
    <property type="term" value="P:carbohydrate metabolic process"/>
    <property type="evidence" value="ECO:0007669"/>
    <property type="project" value="UniProtKB-ARBA"/>
</dbReference>
<evidence type="ECO:0000313" key="4">
    <source>
        <dbReference type="Proteomes" id="UP000198415"/>
    </source>
</evidence>